<evidence type="ECO:0000256" key="2">
    <source>
        <dbReference type="ARBA" id="ARBA00023043"/>
    </source>
</evidence>
<reference evidence="5" key="1">
    <citation type="submission" date="2025-08" db="UniProtKB">
        <authorList>
            <consortium name="Ensembl"/>
        </authorList>
    </citation>
    <scope>IDENTIFICATION</scope>
</reference>
<dbReference type="Pfam" id="PF15898">
    <property type="entry name" value="PRKG1_interact"/>
    <property type="match status" value="1"/>
</dbReference>
<dbReference type="GO" id="GO:0019208">
    <property type="term" value="F:phosphatase regulator activity"/>
    <property type="evidence" value="ECO:0007669"/>
    <property type="project" value="TreeGrafter"/>
</dbReference>
<feature type="compositionally biased region" description="Basic and acidic residues" evidence="3">
    <location>
        <begin position="19"/>
        <end position="28"/>
    </location>
</feature>
<dbReference type="PANTHER" id="PTHR24179:SF18">
    <property type="entry name" value="PROTEIN PHOSPHATASE 1 REGULATORY SUBUNIT 12B"/>
    <property type="match status" value="1"/>
</dbReference>
<feature type="compositionally biased region" description="Basic and acidic residues" evidence="3">
    <location>
        <begin position="224"/>
        <end position="237"/>
    </location>
</feature>
<feature type="region of interest" description="Disordered" evidence="3">
    <location>
        <begin position="210"/>
        <end position="237"/>
    </location>
</feature>
<proteinExistence type="predicted"/>
<dbReference type="Gene3D" id="6.10.250.1820">
    <property type="match status" value="1"/>
</dbReference>
<evidence type="ECO:0000313" key="5">
    <source>
        <dbReference type="Ensembl" id="ENSVKKP00000023919.1"/>
    </source>
</evidence>
<feature type="region of interest" description="Disordered" evidence="3">
    <location>
        <begin position="96"/>
        <end position="168"/>
    </location>
</feature>
<dbReference type="Proteomes" id="UP000694545">
    <property type="component" value="Unplaced"/>
</dbReference>
<dbReference type="GO" id="GO:0019901">
    <property type="term" value="F:protein kinase binding"/>
    <property type="evidence" value="ECO:0007669"/>
    <property type="project" value="InterPro"/>
</dbReference>
<dbReference type="Ensembl" id="ENSVKKT00000024505.1">
    <property type="protein sequence ID" value="ENSVKKP00000023919.1"/>
    <property type="gene ID" value="ENSVKKG00000015803.1"/>
</dbReference>
<dbReference type="AlphaFoldDB" id="A0A8D2Q778"/>
<reference evidence="5" key="2">
    <citation type="submission" date="2025-09" db="UniProtKB">
        <authorList>
            <consortium name="Ensembl"/>
        </authorList>
    </citation>
    <scope>IDENTIFICATION</scope>
</reference>
<accession>A0A8D2Q778</accession>
<feature type="domain" description="cGMP-dependent protein kinase interacting" evidence="4">
    <location>
        <begin position="172"/>
        <end position="273"/>
    </location>
</feature>
<evidence type="ECO:0000256" key="3">
    <source>
        <dbReference type="SAM" id="MobiDB-lite"/>
    </source>
</evidence>
<dbReference type="InterPro" id="IPR051226">
    <property type="entry name" value="PP1_Regulatory_Subunit"/>
</dbReference>
<organism evidence="5 6">
    <name type="scientific">Varanus komodoensis</name>
    <name type="common">Komodo dragon</name>
    <dbReference type="NCBI Taxonomy" id="61221"/>
    <lineage>
        <taxon>Eukaryota</taxon>
        <taxon>Metazoa</taxon>
        <taxon>Chordata</taxon>
        <taxon>Craniata</taxon>
        <taxon>Vertebrata</taxon>
        <taxon>Euteleostomi</taxon>
        <taxon>Lepidosauria</taxon>
        <taxon>Squamata</taxon>
        <taxon>Bifurcata</taxon>
        <taxon>Unidentata</taxon>
        <taxon>Episquamata</taxon>
        <taxon>Toxicofera</taxon>
        <taxon>Anguimorpha</taxon>
        <taxon>Paleoanguimorpha</taxon>
        <taxon>Varanoidea</taxon>
        <taxon>Varanidae</taxon>
        <taxon>Varanus</taxon>
    </lineage>
</organism>
<evidence type="ECO:0000256" key="1">
    <source>
        <dbReference type="ARBA" id="ARBA00022737"/>
    </source>
</evidence>
<dbReference type="GO" id="GO:0031672">
    <property type="term" value="C:A band"/>
    <property type="evidence" value="ECO:0007669"/>
    <property type="project" value="TreeGrafter"/>
</dbReference>
<dbReference type="PANTHER" id="PTHR24179">
    <property type="entry name" value="PROTEIN PHOSPHATASE 1 REGULATORY SUBUNIT 12"/>
    <property type="match status" value="1"/>
</dbReference>
<sequence>MTMKIKTWMTRIQTSSQLGRDDDQKREEEAQESLSLQRKMRRWMVLKKQRMIGRHHPAAHSETEVKSWILLLLRGDLLPCHHPEWAMSSLYTRSKEFTRNRKSQSDSPPSSPSPIAKTLRHERLPRLDAVSSSTGTSDTYTDRPTGRNSSYTRRENRLAALTSRTEDDSGKDYRRLYESALTENQKLKSKLQDAQVELVDIKAKMEKIAQQKQEKTSDRSSMLEMEKREKRALERKLSEMEEEMKVLSELKSDNQRLKDENGALIRVISKLSK</sequence>
<protein>
    <recommendedName>
        <fullName evidence="4">cGMP-dependent protein kinase interacting domain-containing protein</fullName>
    </recommendedName>
</protein>
<keyword evidence="1" id="KW-0677">Repeat</keyword>
<evidence type="ECO:0000259" key="4">
    <source>
        <dbReference type="Pfam" id="PF15898"/>
    </source>
</evidence>
<dbReference type="InterPro" id="IPR031775">
    <property type="entry name" value="PRKG1_interact"/>
</dbReference>
<evidence type="ECO:0000313" key="6">
    <source>
        <dbReference type="Proteomes" id="UP000694545"/>
    </source>
</evidence>
<keyword evidence="2" id="KW-0040">ANK repeat</keyword>
<feature type="region of interest" description="Disordered" evidence="3">
    <location>
        <begin position="14"/>
        <end position="33"/>
    </location>
</feature>
<dbReference type="GO" id="GO:0030018">
    <property type="term" value="C:Z disc"/>
    <property type="evidence" value="ECO:0007669"/>
    <property type="project" value="TreeGrafter"/>
</dbReference>
<keyword evidence="6" id="KW-1185">Reference proteome</keyword>
<dbReference type="GO" id="GO:0004857">
    <property type="term" value="F:enzyme inhibitor activity"/>
    <property type="evidence" value="ECO:0007669"/>
    <property type="project" value="TreeGrafter"/>
</dbReference>
<name>A0A8D2Q778_VARKO</name>